<name>A0A0F6W9G7_9BACT</name>
<dbReference type="Gene3D" id="1.10.3680.10">
    <property type="entry name" value="TerB-like"/>
    <property type="match status" value="1"/>
</dbReference>
<dbReference type="EMBL" id="CP011125">
    <property type="protein sequence ID" value="AKF10765.1"/>
    <property type="molecule type" value="Genomic_DNA"/>
</dbReference>
<accession>A0A0F6W9G7</accession>
<organism evidence="2 3">
    <name type="scientific">Sandaracinus amylolyticus</name>
    <dbReference type="NCBI Taxonomy" id="927083"/>
    <lineage>
        <taxon>Bacteria</taxon>
        <taxon>Pseudomonadati</taxon>
        <taxon>Myxococcota</taxon>
        <taxon>Polyangia</taxon>
        <taxon>Polyangiales</taxon>
        <taxon>Sandaracinaceae</taxon>
        <taxon>Sandaracinus</taxon>
    </lineage>
</organism>
<dbReference type="Pfam" id="PF05099">
    <property type="entry name" value="TerB"/>
    <property type="match status" value="1"/>
</dbReference>
<reference evidence="2 3" key="1">
    <citation type="submission" date="2015-03" db="EMBL/GenBank/DDBJ databases">
        <title>Genome assembly of Sandaracinus amylolyticus DSM 53668.</title>
        <authorList>
            <person name="Sharma G."/>
            <person name="Subramanian S."/>
        </authorList>
    </citation>
    <scope>NUCLEOTIDE SEQUENCE [LARGE SCALE GENOMIC DNA]</scope>
    <source>
        <strain evidence="2 3">DSM 53668</strain>
    </source>
</reference>
<dbReference type="AlphaFoldDB" id="A0A0F6W9G7"/>
<proteinExistence type="predicted"/>
<dbReference type="KEGG" id="samy:DB32_007914"/>
<dbReference type="RefSeq" id="WP_053237703.1">
    <property type="nucleotide sequence ID" value="NZ_CP011125.1"/>
</dbReference>
<feature type="domain" description="Co-chaperone DjlA N-terminal" evidence="1">
    <location>
        <begin position="14"/>
        <end position="97"/>
    </location>
</feature>
<evidence type="ECO:0000313" key="2">
    <source>
        <dbReference type="EMBL" id="AKF10765.1"/>
    </source>
</evidence>
<evidence type="ECO:0000313" key="3">
    <source>
        <dbReference type="Proteomes" id="UP000034883"/>
    </source>
</evidence>
<dbReference type="SUPFAM" id="SSF158682">
    <property type="entry name" value="TerB-like"/>
    <property type="match status" value="1"/>
</dbReference>
<evidence type="ECO:0000259" key="1">
    <source>
        <dbReference type="Pfam" id="PF05099"/>
    </source>
</evidence>
<keyword evidence="3" id="KW-1185">Reference proteome</keyword>
<dbReference type="InterPro" id="IPR007791">
    <property type="entry name" value="DjlA_N"/>
</dbReference>
<sequence length="114" mass="12984">MELRDLTNDETVCLMGLLREVIQADDDYSPAERAKMRELRDALGDERFDAAIDEAKRRYAGSRAALKEHAKTITRPEARRAMYALLERVAASDGVTASEKKPLDWVASWWDLKT</sequence>
<dbReference type="STRING" id="927083.DB32_007914"/>
<protein>
    <recommendedName>
        <fullName evidence="1">Co-chaperone DjlA N-terminal domain-containing protein</fullName>
    </recommendedName>
</protein>
<dbReference type="InterPro" id="IPR029024">
    <property type="entry name" value="TerB-like"/>
</dbReference>
<dbReference type="Proteomes" id="UP000034883">
    <property type="component" value="Chromosome"/>
</dbReference>
<gene>
    <name evidence="2" type="ORF">DB32_007914</name>
</gene>